<evidence type="ECO:0000313" key="8">
    <source>
        <dbReference type="Proteomes" id="UP001595916"/>
    </source>
</evidence>
<feature type="transmembrane region" description="Helical" evidence="5">
    <location>
        <begin position="40"/>
        <end position="57"/>
    </location>
</feature>
<evidence type="ECO:0000256" key="4">
    <source>
        <dbReference type="ARBA" id="ARBA00023136"/>
    </source>
</evidence>
<reference evidence="8" key="1">
    <citation type="journal article" date="2019" name="Int. J. Syst. Evol. Microbiol.">
        <title>The Global Catalogue of Microorganisms (GCM) 10K type strain sequencing project: providing services to taxonomists for standard genome sequencing and annotation.</title>
        <authorList>
            <consortium name="The Broad Institute Genomics Platform"/>
            <consortium name="The Broad Institute Genome Sequencing Center for Infectious Disease"/>
            <person name="Wu L."/>
            <person name="Ma J."/>
        </authorList>
    </citation>
    <scope>NUCLEOTIDE SEQUENCE [LARGE SCALE GENOMIC DNA]</scope>
    <source>
        <strain evidence="8">CCUG 46385</strain>
    </source>
</reference>
<protein>
    <submittedName>
        <fullName evidence="7">YkvA family protein</fullName>
    </submittedName>
</protein>
<accession>A0ABV9QK39</accession>
<comment type="caution">
    <text evidence="7">The sequence shown here is derived from an EMBL/GenBank/DDBJ whole genome shotgun (WGS) entry which is preliminary data.</text>
</comment>
<keyword evidence="3 5" id="KW-1133">Transmembrane helix</keyword>
<dbReference type="RefSeq" id="WP_379788278.1">
    <property type="nucleotide sequence ID" value="NZ_JBHSHL010000022.1"/>
</dbReference>
<feature type="transmembrane region" description="Helical" evidence="5">
    <location>
        <begin position="63"/>
        <end position="81"/>
    </location>
</feature>
<evidence type="ECO:0000256" key="3">
    <source>
        <dbReference type="ARBA" id="ARBA00022989"/>
    </source>
</evidence>
<comment type="subcellular location">
    <subcellularLocation>
        <location evidence="1">Endomembrane system</location>
        <topology evidence="1">Multi-pass membrane protein</topology>
    </subcellularLocation>
</comment>
<sequence>MKFNKKQETVDPKGFIRIFRTMYLLPDFLTDDEVGVFRKAKVLTLLFVTVSYFFLPLDLLADFLFFGLGYVEDIAIAYFLLGKVAEELERFKNERTQDPKDEKIIEADFKEK</sequence>
<evidence type="ECO:0000313" key="7">
    <source>
        <dbReference type="EMBL" id="MFC4804762.1"/>
    </source>
</evidence>
<dbReference type="Pfam" id="PF06803">
    <property type="entry name" value="DUF1232"/>
    <property type="match status" value="1"/>
</dbReference>
<dbReference type="Proteomes" id="UP001595916">
    <property type="component" value="Unassembled WGS sequence"/>
</dbReference>
<name>A0ABV9QK39_9FIRM</name>
<feature type="domain" description="DUF1232" evidence="6">
    <location>
        <begin position="43"/>
        <end position="77"/>
    </location>
</feature>
<organism evidence="7 8">
    <name type="scientific">Filifactor villosus</name>
    <dbReference type="NCBI Taxonomy" id="29374"/>
    <lineage>
        <taxon>Bacteria</taxon>
        <taxon>Bacillati</taxon>
        <taxon>Bacillota</taxon>
        <taxon>Clostridia</taxon>
        <taxon>Peptostreptococcales</taxon>
        <taxon>Filifactoraceae</taxon>
        <taxon>Filifactor</taxon>
    </lineage>
</organism>
<proteinExistence type="predicted"/>
<evidence type="ECO:0000256" key="5">
    <source>
        <dbReference type="SAM" id="Phobius"/>
    </source>
</evidence>
<gene>
    <name evidence="7" type="ORF">ACFO4R_06655</name>
</gene>
<dbReference type="EMBL" id="JBHSHL010000022">
    <property type="protein sequence ID" value="MFC4804762.1"/>
    <property type="molecule type" value="Genomic_DNA"/>
</dbReference>
<evidence type="ECO:0000259" key="6">
    <source>
        <dbReference type="Pfam" id="PF06803"/>
    </source>
</evidence>
<keyword evidence="2 5" id="KW-0812">Transmembrane</keyword>
<evidence type="ECO:0000256" key="1">
    <source>
        <dbReference type="ARBA" id="ARBA00004127"/>
    </source>
</evidence>
<evidence type="ECO:0000256" key="2">
    <source>
        <dbReference type="ARBA" id="ARBA00022692"/>
    </source>
</evidence>
<keyword evidence="4 5" id="KW-0472">Membrane</keyword>
<keyword evidence="8" id="KW-1185">Reference proteome</keyword>
<dbReference type="InterPro" id="IPR010652">
    <property type="entry name" value="DUF1232"/>
</dbReference>